<protein>
    <recommendedName>
        <fullName evidence="11">Centrosomal protein of 104 kDa</fullName>
    </recommendedName>
</protein>
<evidence type="ECO:0000313" key="15">
    <source>
        <dbReference type="Proteomes" id="UP000030746"/>
    </source>
</evidence>
<evidence type="ECO:0000256" key="7">
    <source>
        <dbReference type="ARBA" id="ARBA00023212"/>
    </source>
</evidence>
<name>V3Z1I4_LOTGI</name>
<proteinExistence type="predicted"/>
<dbReference type="InterPro" id="IPR052607">
    <property type="entry name" value="CEP104-like"/>
</dbReference>
<dbReference type="FunFam" id="1.25.10.10:FF:000200">
    <property type="entry name" value="Centrosomal protein of 104 kDa"/>
    <property type="match status" value="1"/>
</dbReference>
<evidence type="ECO:0000256" key="2">
    <source>
        <dbReference type="ARBA" id="ARBA00004138"/>
    </source>
</evidence>
<evidence type="ECO:0000256" key="4">
    <source>
        <dbReference type="ARBA" id="ARBA00022490"/>
    </source>
</evidence>
<dbReference type="CTD" id="20233300"/>
<gene>
    <name evidence="14" type="ORF">LOTGIDRAFT_132310</name>
</gene>
<dbReference type="PANTHER" id="PTHR13371">
    <property type="entry name" value="GLYCINE-, GLUTAMATE-, THIENYLCYCLOHEXYLPIPERIDINE-BINDING PROTEIN"/>
    <property type="match status" value="1"/>
</dbReference>
<evidence type="ECO:0000256" key="10">
    <source>
        <dbReference type="ARBA" id="ARBA00065345"/>
    </source>
</evidence>
<feature type="compositionally biased region" description="Low complexity" evidence="12">
    <location>
        <begin position="348"/>
        <end position="357"/>
    </location>
</feature>
<keyword evidence="6" id="KW-0175">Coiled coil</keyword>
<dbReference type="GO" id="GO:0005929">
    <property type="term" value="C:cilium"/>
    <property type="evidence" value="ECO:0007669"/>
    <property type="project" value="UniProtKB-SubCell"/>
</dbReference>
<dbReference type="GO" id="GO:0000922">
    <property type="term" value="C:spindle pole"/>
    <property type="evidence" value="ECO:0007669"/>
    <property type="project" value="UniProtKB-SubCell"/>
</dbReference>
<dbReference type="InterPro" id="IPR016024">
    <property type="entry name" value="ARM-type_fold"/>
</dbReference>
<sequence length="881" mass="100914">MPYKLPFRVIHVSGQDDNYKASELNTHGPLTKGWQSSRFCLYPQDIVIQLNFRSRLRKIQILAHQYLISTKIEFFVGDVPDGIKPTLENARYTRLGYVALSDNEKTGYKARELKSVHVDAHGVFLKLNVHKNHINKYNLYNQVGLIAINVIGENVEPRKIDIMDPVDGREIICPMYKTNKIYRIFRPDYISPLDDLAFDMYQDPEIAQIIRKLERKKQEAVLQERYDYAKKLKIAISELQTIGEKLGKMEIEKRQAVENEDYDNAQIKKIKMDELRLQSYKDFHVNDLLELSGVKPIRQPTPPRLLDNLYHTTPPQTPPRYDDRPLPSLAFTNPAILFIRPKNKDSKPSPASVVVDPPAKPVTPYEDRPLPVHQHKQSALADDQPTDTENGYIEIVNLSITGEAEPMTEKDLRDASQPIEVFGEPLVSKAYSKTWSYREDALLAVYKRMTELSPSTPKDEARYMMRAAIFLVKRAIDDKVYAVFKAAIHLLRMILTEFVSQFKIPKSDITTAVERTMPNLLHKAGDTTARNRDDAKSFILETANFADVKPTHIVPHELVKPFKMTIAPRIGQSHVEIVEALYKDHGLRNSGLTVENLMPFCVEVLNHHSADVRDPAERIIKMLYKDVGPPVKDYLPPDDDRSRKITLWRQLFEYFDKVDGKPTKDDVRRSEAKKESEKQAEIEALQKQLQQLKDMQSGKAKKGGKTPKGKAANPPGKPSTPEEDFNIDNVCIFCDERNPAFTEEGLDVHYWKNCPLLKRCNTCRQVVEIVSYTDHLLNECQDKGNFKKCSRCTEAIPKKEYDSHVKNKSCTPAKSNMTHCPLCHLNIPLGDENWKNHLLSKDGCKQNSRRELLFSKQPAGRFTPGVDYGRILERSLGFLSN</sequence>
<evidence type="ECO:0000256" key="11">
    <source>
        <dbReference type="ARBA" id="ARBA00068547"/>
    </source>
</evidence>
<dbReference type="InterPro" id="IPR034085">
    <property type="entry name" value="TOG"/>
</dbReference>
<evidence type="ECO:0000256" key="9">
    <source>
        <dbReference type="ARBA" id="ARBA00059645"/>
    </source>
</evidence>
<dbReference type="Proteomes" id="UP000030746">
    <property type="component" value="Unassembled WGS sequence"/>
</dbReference>
<dbReference type="SMART" id="SM01349">
    <property type="entry name" value="TOG"/>
    <property type="match status" value="1"/>
</dbReference>
<dbReference type="AlphaFoldDB" id="V3Z1I4"/>
<evidence type="ECO:0000259" key="13">
    <source>
        <dbReference type="SMART" id="SM01349"/>
    </source>
</evidence>
<dbReference type="HOGENOM" id="CLU_003200_0_0_1"/>
<dbReference type="SUPFAM" id="SSF48371">
    <property type="entry name" value="ARM repeat"/>
    <property type="match status" value="1"/>
</dbReference>
<comment type="subunit">
    <text evidence="10">Interacts with CCP110 and CEP97. Interacts with ARMC9, TOGARAM1, CCDC66 and CSPP1.</text>
</comment>
<dbReference type="Pfam" id="PF21038">
    <property type="entry name" value="CEP104_N"/>
    <property type="match status" value="1"/>
</dbReference>
<dbReference type="Pfam" id="PF21040">
    <property type="entry name" value="CEP104-like_TOG"/>
    <property type="match status" value="1"/>
</dbReference>
<dbReference type="InterPro" id="IPR048739">
    <property type="entry name" value="CEP104_N"/>
</dbReference>
<feature type="region of interest" description="Disordered" evidence="12">
    <location>
        <begin position="340"/>
        <end position="369"/>
    </location>
</feature>
<keyword evidence="4" id="KW-0963">Cytoplasm</keyword>
<comment type="function">
    <text evidence="9">Required for ciliogenesis and for structural integrity at the ciliary tip.</text>
</comment>
<feature type="domain" description="TOG" evidence="13">
    <location>
        <begin position="411"/>
        <end position="664"/>
    </location>
</feature>
<keyword evidence="7" id="KW-0206">Cytoskeleton</keyword>
<dbReference type="InterPro" id="IPR048738">
    <property type="entry name" value="CEP104_Znf"/>
</dbReference>
<feature type="compositionally biased region" description="Basic residues" evidence="12">
    <location>
        <begin position="699"/>
        <end position="708"/>
    </location>
</feature>
<organism evidence="14 15">
    <name type="scientific">Lottia gigantea</name>
    <name type="common">Giant owl limpet</name>
    <dbReference type="NCBI Taxonomy" id="225164"/>
    <lineage>
        <taxon>Eukaryota</taxon>
        <taxon>Metazoa</taxon>
        <taxon>Spiralia</taxon>
        <taxon>Lophotrochozoa</taxon>
        <taxon>Mollusca</taxon>
        <taxon>Gastropoda</taxon>
        <taxon>Patellogastropoda</taxon>
        <taxon>Lottioidea</taxon>
        <taxon>Lottiidae</taxon>
        <taxon>Lottia</taxon>
    </lineage>
</organism>
<keyword evidence="15" id="KW-1185">Reference proteome</keyword>
<dbReference type="RefSeq" id="XP_009064988.1">
    <property type="nucleotide sequence ID" value="XM_009066740.1"/>
</dbReference>
<feature type="region of interest" description="Disordered" evidence="12">
    <location>
        <begin position="661"/>
        <end position="680"/>
    </location>
</feature>
<dbReference type="PANTHER" id="PTHR13371:SF0">
    <property type="entry name" value="CENTROSOMAL PROTEIN OF 104 KDA"/>
    <property type="match status" value="1"/>
</dbReference>
<dbReference type="InterPro" id="IPR011989">
    <property type="entry name" value="ARM-like"/>
</dbReference>
<evidence type="ECO:0000256" key="8">
    <source>
        <dbReference type="ARBA" id="ARBA00023273"/>
    </source>
</evidence>
<dbReference type="OMA" id="VQGNDYN"/>
<keyword evidence="8" id="KW-0966">Cell projection</keyword>
<dbReference type="GeneID" id="20233300"/>
<reference evidence="14 15" key="1">
    <citation type="journal article" date="2013" name="Nature">
        <title>Insights into bilaterian evolution from three spiralian genomes.</title>
        <authorList>
            <person name="Simakov O."/>
            <person name="Marletaz F."/>
            <person name="Cho S.J."/>
            <person name="Edsinger-Gonzales E."/>
            <person name="Havlak P."/>
            <person name="Hellsten U."/>
            <person name="Kuo D.H."/>
            <person name="Larsson T."/>
            <person name="Lv J."/>
            <person name="Arendt D."/>
            <person name="Savage R."/>
            <person name="Osoegawa K."/>
            <person name="de Jong P."/>
            <person name="Grimwood J."/>
            <person name="Chapman J.A."/>
            <person name="Shapiro H."/>
            <person name="Aerts A."/>
            <person name="Otillar R.P."/>
            <person name="Terry A.Y."/>
            <person name="Boore J.L."/>
            <person name="Grigoriev I.V."/>
            <person name="Lindberg D.R."/>
            <person name="Seaver E.C."/>
            <person name="Weisblat D.A."/>
            <person name="Putnam N.H."/>
            <person name="Rokhsar D.S."/>
        </authorList>
    </citation>
    <scope>NUCLEOTIDE SEQUENCE [LARGE SCALE GENOMIC DNA]</scope>
</reference>
<dbReference type="STRING" id="225164.V3Z1I4"/>
<evidence type="ECO:0000313" key="14">
    <source>
        <dbReference type="EMBL" id="ESO84383.1"/>
    </source>
</evidence>
<dbReference type="Gene3D" id="1.25.10.10">
    <property type="entry name" value="Leucine-rich Repeat Variant"/>
    <property type="match status" value="1"/>
</dbReference>
<dbReference type="EMBL" id="KB203534">
    <property type="protein sequence ID" value="ESO84383.1"/>
    <property type="molecule type" value="Genomic_DNA"/>
</dbReference>
<evidence type="ECO:0000256" key="6">
    <source>
        <dbReference type="ARBA" id="ARBA00023054"/>
    </source>
</evidence>
<dbReference type="InterPro" id="IPR008979">
    <property type="entry name" value="Galactose-bd-like_sf"/>
</dbReference>
<evidence type="ECO:0000256" key="1">
    <source>
        <dbReference type="ARBA" id="ARBA00004114"/>
    </source>
</evidence>
<dbReference type="SUPFAM" id="SSF49785">
    <property type="entry name" value="Galactose-binding domain-like"/>
    <property type="match status" value="1"/>
</dbReference>
<feature type="region of interest" description="Disordered" evidence="12">
    <location>
        <begin position="300"/>
        <end position="326"/>
    </location>
</feature>
<feature type="region of interest" description="Disordered" evidence="12">
    <location>
        <begin position="692"/>
        <end position="723"/>
    </location>
</feature>
<dbReference type="OrthoDB" id="66599at2759"/>
<accession>V3Z1I4</accession>
<evidence type="ECO:0000256" key="12">
    <source>
        <dbReference type="SAM" id="MobiDB-lite"/>
    </source>
</evidence>
<evidence type="ECO:0000256" key="3">
    <source>
        <dbReference type="ARBA" id="ARBA00004647"/>
    </source>
</evidence>
<dbReference type="Pfam" id="PF21039">
    <property type="entry name" value="CEP104_ZnF"/>
    <property type="match status" value="1"/>
</dbReference>
<keyword evidence="5" id="KW-0677">Repeat</keyword>
<comment type="subcellular location">
    <subcellularLocation>
        <location evidence="2">Cell projection</location>
        <location evidence="2">Cilium</location>
    </subcellularLocation>
    <subcellularLocation>
        <location evidence="1">Cytoplasm</location>
        <location evidence="1">Cytoskeleton</location>
        <location evidence="1">Microtubule organizing center</location>
        <location evidence="1">Centrosome</location>
        <location evidence="1">Centriole</location>
    </subcellularLocation>
    <subcellularLocation>
        <location evidence="3">Cytoplasm</location>
        <location evidence="3">Cytoskeleton</location>
        <location evidence="3">Spindle pole</location>
    </subcellularLocation>
</comment>
<evidence type="ECO:0000256" key="5">
    <source>
        <dbReference type="ARBA" id="ARBA00022737"/>
    </source>
</evidence>
<dbReference type="KEGG" id="lgi:LOTGIDRAFT_132310"/>
<dbReference type="GO" id="GO:0005814">
    <property type="term" value="C:centriole"/>
    <property type="evidence" value="ECO:0007669"/>
    <property type="project" value="UniProtKB-SubCell"/>
</dbReference>